<evidence type="ECO:0000256" key="1">
    <source>
        <dbReference type="SAM" id="Phobius"/>
    </source>
</evidence>
<name>A4BTT9_9GAMM</name>
<keyword evidence="3" id="KW-1185">Reference proteome</keyword>
<organism evidence="2 3">
    <name type="scientific">Nitrococcus mobilis Nb-231</name>
    <dbReference type="NCBI Taxonomy" id="314278"/>
    <lineage>
        <taxon>Bacteria</taxon>
        <taxon>Pseudomonadati</taxon>
        <taxon>Pseudomonadota</taxon>
        <taxon>Gammaproteobacteria</taxon>
        <taxon>Chromatiales</taxon>
        <taxon>Ectothiorhodospiraceae</taxon>
        <taxon>Nitrococcus</taxon>
    </lineage>
</organism>
<dbReference type="InterPro" id="IPR045584">
    <property type="entry name" value="Pilin-like"/>
</dbReference>
<dbReference type="Proteomes" id="UP000003374">
    <property type="component" value="Unassembled WGS sequence"/>
</dbReference>
<dbReference type="eggNOG" id="COG4968">
    <property type="taxonomic scope" value="Bacteria"/>
</dbReference>
<dbReference type="OrthoDB" id="5296638at2"/>
<dbReference type="InterPro" id="IPR012902">
    <property type="entry name" value="N_methyl_site"/>
</dbReference>
<dbReference type="GO" id="GO:0043683">
    <property type="term" value="P:type IV pilus assembly"/>
    <property type="evidence" value="ECO:0007669"/>
    <property type="project" value="InterPro"/>
</dbReference>
<dbReference type="Gene3D" id="3.30.700.10">
    <property type="entry name" value="Glycoprotein, Type 4 Pilin"/>
    <property type="match status" value="1"/>
</dbReference>
<dbReference type="SUPFAM" id="SSF54523">
    <property type="entry name" value="Pili subunits"/>
    <property type="match status" value="1"/>
</dbReference>
<dbReference type="AlphaFoldDB" id="A4BTT9"/>
<comment type="caution">
    <text evidence="2">The sequence shown here is derived from an EMBL/GenBank/DDBJ whole genome shotgun (WGS) entry which is preliminary data.</text>
</comment>
<dbReference type="RefSeq" id="WP_004999907.1">
    <property type="nucleotide sequence ID" value="NZ_CH672427.1"/>
</dbReference>
<keyword evidence="1" id="KW-0472">Membrane</keyword>
<gene>
    <name evidence="2" type="ORF">NB231_03972</name>
</gene>
<keyword evidence="1" id="KW-1133">Transmembrane helix</keyword>
<evidence type="ECO:0000313" key="2">
    <source>
        <dbReference type="EMBL" id="EAR20903.1"/>
    </source>
</evidence>
<proteinExistence type="predicted"/>
<dbReference type="Pfam" id="PF07963">
    <property type="entry name" value="N_methyl"/>
    <property type="match status" value="1"/>
</dbReference>
<feature type="transmembrane region" description="Helical" evidence="1">
    <location>
        <begin position="12"/>
        <end position="36"/>
    </location>
</feature>
<dbReference type="EMBL" id="AAOF01000015">
    <property type="protein sequence ID" value="EAR20903.1"/>
    <property type="molecule type" value="Genomic_DNA"/>
</dbReference>
<dbReference type="InterPro" id="IPR031982">
    <property type="entry name" value="PilE-like"/>
</dbReference>
<dbReference type="HOGENOM" id="CLU_091705_6_1_6"/>
<dbReference type="Pfam" id="PF16732">
    <property type="entry name" value="ComP_DUS"/>
    <property type="match status" value="1"/>
</dbReference>
<dbReference type="STRING" id="314278.NB231_03972"/>
<keyword evidence="1" id="KW-0812">Transmembrane</keyword>
<protein>
    <submittedName>
        <fullName evidence="2">Type 4 fimbrial biogenesis protein PilE</fullName>
    </submittedName>
</protein>
<sequence>MREKTSRRHTNGFTLIELMITVAIVAIIAAIAYPSYTRHVIKSHRSTGQGKLLEIMQAQERYFTINNSYTADLTDLGYGAASAVPADGGWYTVAAAACTASTINQCVLLTATPQNSQTADSTCGNLTLSSRGQKGISGTGSVGECW</sequence>
<evidence type="ECO:0000313" key="3">
    <source>
        <dbReference type="Proteomes" id="UP000003374"/>
    </source>
</evidence>
<accession>A4BTT9</accession>
<dbReference type="NCBIfam" id="TIGR02532">
    <property type="entry name" value="IV_pilin_GFxxxE"/>
    <property type="match status" value="1"/>
</dbReference>
<reference evidence="2 3" key="1">
    <citation type="submission" date="2006-02" db="EMBL/GenBank/DDBJ databases">
        <authorList>
            <person name="Waterbury J."/>
            <person name="Ferriera S."/>
            <person name="Johnson J."/>
            <person name="Kravitz S."/>
            <person name="Halpern A."/>
            <person name="Remington K."/>
            <person name="Beeson K."/>
            <person name="Tran B."/>
            <person name="Rogers Y.-H."/>
            <person name="Friedman R."/>
            <person name="Venter J.C."/>
        </authorList>
    </citation>
    <scope>NUCLEOTIDE SEQUENCE [LARGE SCALE GENOMIC DNA]</scope>
    <source>
        <strain evidence="2 3">Nb-231</strain>
    </source>
</reference>